<evidence type="ECO:0000259" key="1">
    <source>
        <dbReference type="Pfam" id="PF07735"/>
    </source>
</evidence>
<accession>A0A1I7THZ2</accession>
<proteinExistence type="predicted"/>
<dbReference type="WBParaSite" id="Csp11.Scaffold620.g6115.t1">
    <property type="protein sequence ID" value="Csp11.Scaffold620.g6115.t1"/>
    <property type="gene ID" value="Csp11.Scaffold620.g6115"/>
</dbReference>
<evidence type="ECO:0000313" key="3">
    <source>
        <dbReference type="WBParaSite" id="Csp11.Scaffold620.g6115.t1"/>
    </source>
</evidence>
<protein>
    <submittedName>
        <fullName evidence="3">FBA_2 domain-containing protein</fullName>
    </submittedName>
</protein>
<dbReference type="AlphaFoldDB" id="A0A1I7THZ2"/>
<dbReference type="PANTHER" id="PTHR21503">
    <property type="entry name" value="F-BOX-CONTAINING HYPOTHETICAL PROTEIN C.ELEGANS"/>
    <property type="match status" value="1"/>
</dbReference>
<dbReference type="Proteomes" id="UP000095282">
    <property type="component" value="Unplaced"/>
</dbReference>
<evidence type="ECO:0000313" key="2">
    <source>
        <dbReference type="Proteomes" id="UP000095282"/>
    </source>
</evidence>
<dbReference type="PANTHER" id="PTHR21503:SF8">
    <property type="entry name" value="F-BOX ASSOCIATED DOMAIN-CONTAINING PROTEIN-RELATED"/>
    <property type="match status" value="1"/>
</dbReference>
<keyword evidence="2" id="KW-1185">Reference proteome</keyword>
<reference evidence="3" key="1">
    <citation type="submission" date="2016-11" db="UniProtKB">
        <authorList>
            <consortium name="WormBaseParasite"/>
        </authorList>
    </citation>
    <scope>IDENTIFICATION</scope>
</reference>
<dbReference type="Pfam" id="PF07735">
    <property type="entry name" value="FBA_2"/>
    <property type="match status" value="1"/>
</dbReference>
<sequence>MKMFPLFEITMLSMCSKRTRAWIKAFRIRRNALEIKMELNEEETVYLYNESEKEYLRFNITFPMSQETRELVKIGDLVCQMSIEETKEDEYEKYTVYSINMCMKDRIEGLKVLSEYLCSVFEIHISDFCITSHLNPNDQISIMDWVTKKGLPRLGICFNKTNITAAERLLSKVNQADDVFITFRDFKTPDFKTSFKFERHDITLKQCNWFSLDNLLNINSSKLHVNESKLTNKEMNSFLKHWMSSDLKFGKVAISMVEEVRIDDLFNEIPFEERTNDVERVFQDFYGPRTISGGYDIKRNDGMIATIVDDRLSRKELFVMIVWDKQ</sequence>
<feature type="domain" description="Sdz-33 F-box" evidence="1">
    <location>
        <begin position="199"/>
        <end position="245"/>
    </location>
</feature>
<name>A0A1I7THZ2_9PELO</name>
<dbReference type="InterPro" id="IPR012885">
    <property type="entry name" value="F-box_Sdz-33"/>
</dbReference>
<organism evidence="2 3">
    <name type="scientific">Caenorhabditis tropicalis</name>
    <dbReference type="NCBI Taxonomy" id="1561998"/>
    <lineage>
        <taxon>Eukaryota</taxon>
        <taxon>Metazoa</taxon>
        <taxon>Ecdysozoa</taxon>
        <taxon>Nematoda</taxon>
        <taxon>Chromadorea</taxon>
        <taxon>Rhabditida</taxon>
        <taxon>Rhabditina</taxon>
        <taxon>Rhabditomorpha</taxon>
        <taxon>Rhabditoidea</taxon>
        <taxon>Rhabditidae</taxon>
        <taxon>Peloderinae</taxon>
        <taxon>Caenorhabditis</taxon>
    </lineage>
</organism>